<reference evidence="1" key="2">
    <citation type="submission" date="2006-01" db="EMBL/GenBank/DDBJ databases">
        <authorList>
            <person name="Genoscope"/>
        </authorList>
    </citation>
    <scope>NUCLEOTIDE SEQUENCE</scope>
</reference>
<dbReference type="Proteomes" id="UP000501926">
    <property type="component" value="Chromosome"/>
</dbReference>
<gene>
    <name evidence="2" type="ORF">KsCSTR_10670</name>
    <name evidence="1" type="ORF">kustd1449</name>
</gene>
<dbReference type="EMBL" id="CP049055">
    <property type="protein sequence ID" value="QII10446.1"/>
    <property type="molecule type" value="Genomic_DNA"/>
</dbReference>
<reference evidence="1" key="1">
    <citation type="journal article" date="2006" name="Nature">
        <title>Deciphering the evolution and metabolism of an anammox bacterium from a community genome.</title>
        <authorList>
            <person name="Strous M."/>
            <person name="Pelletier E."/>
            <person name="Mangenot S."/>
            <person name="Rattei T."/>
            <person name="Lehner A."/>
            <person name="Taylor M.W."/>
            <person name="Horn M."/>
            <person name="Daims H."/>
            <person name="Bartol-Mavel D."/>
            <person name="Wincker P."/>
            <person name="Barbe V."/>
            <person name="Fonknechten N."/>
            <person name="Vallenet D."/>
            <person name="Segurens B."/>
            <person name="Schenowitz-Truong C."/>
            <person name="Medigue C."/>
            <person name="Collingro A."/>
            <person name="Snel B."/>
            <person name="Dutilh B.E."/>
            <person name="OpDenCamp H.J.M."/>
            <person name="vanDerDrift C."/>
            <person name="Cirpus I."/>
            <person name="vanDePas-Schoonen K.T."/>
            <person name="Harhangi H.R."/>
            <person name="vanNiftrik L."/>
            <person name="Schmid M."/>
            <person name="Keltjens J."/>
            <person name="vanDeVossenberg J."/>
            <person name="Kartal B."/>
            <person name="Meier H."/>
            <person name="Frishman D."/>
            <person name="Huynen M.A."/>
            <person name="Mewes H."/>
            <person name="Weissenbach J."/>
            <person name="Jetten M.S.M."/>
            <person name="Wagner M."/>
            <person name="LePaslier D."/>
        </authorList>
    </citation>
    <scope>NUCLEOTIDE SEQUENCE</scope>
</reference>
<evidence type="ECO:0000313" key="2">
    <source>
        <dbReference type="EMBL" id="QII10446.1"/>
    </source>
</evidence>
<evidence type="ECO:0000313" key="1">
    <source>
        <dbReference type="EMBL" id="CAJ72194.1"/>
    </source>
</evidence>
<sequence length="51" mass="5848">MIITKIRTSRNQISAKAVYSLQSTVHSLQFADCKLPIAGFRYLTPCKKYQK</sequence>
<reference evidence="2 3" key="3">
    <citation type="submission" date="2020-02" db="EMBL/GenBank/DDBJ databases">
        <title>Newly sequenced genome of strain CSTR1 showed variability in Candidatus Kuenenia stuttgartiensis genomes.</title>
        <authorList>
            <person name="Ding C."/>
            <person name="Adrian L."/>
        </authorList>
    </citation>
    <scope>NUCLEOTIDE SEQUENCE [LARGE SCALE GENOMIC DNA]</scope>
    <source>
        <strain evidence="2 3">CSTR1</strain>
    </source>
</reference>
<dbReference type="AlphaFoldDB" id="Q1PYN3"/>
<evidence type="ECO:0000313" key="3">
    <source>
        <dbReference type="Proteomes" id="UP000501926"/>
    </source>
</evidence>
<dbReference type="EMBL" id="CT573072">
    <property type="protein sequence ID" value="CAJ72194.1"/>
    <property type="molecule type" value="Genomic_DNA"/>
</dbReference>
<protein>
    <submittedName>
        <fullName evidence="1">Uncharacterized protein</fullName>
    </submittedName>
</protein>
<proteinExistence type="predicted"/>
<accession>Q1PYN3</accession>
<name>Q1PYN3_KUEST</name>
<organism evidence="1">
    <name type="scientific">Kuenenia stuttgartiensis</name>
    <dbReference type="NCBI Taxonomy" id="174633"/>
    <lineage>
        <taxon>Bacteria</taxon>
        <taxon>Pseudomonadati</taxon>
        <taxon>Planctomycetota</taxon>
        <taxon>Candidatus Brocadiia</taxon>
        <taxon>Candidatus Brocadiales</taxon>
        <taxon>Candidatus Brocadiaceae</taxon>
        <taxon>Candidatus Kuenenia</taxon>
    </lineage>
</organism>